<dbReference type="CDD" id="cd05327">
    <property type="entry name" value="retinol-DH_like_SDR_c_like"/>
    <property type="match status" value="1"/>
</dbReference>
<dbReference type="GO" id="GO:0016491">
    <property type="term" value="F:oxidoreductase activity"/>
    <property type="evidence" value="ECO:0007669"/>
    <property type="project" value="UniProtKB-KW"/>
</dbReference>
<dbReference type="OrthoDB" id="109589at2"/>
<gene>
    <name evidence="2" type="ORF">DB31_0117</name>
</gene>
<dbReference type="Proteomes" id="UP000028725">
    <property type="component" value="Unassembled WGS sequence"/>
</dbReference>
<keyword evidence="3" id="KW-1185">Reference proteome</keyword>
<dbReference type="AlphaFoldDB" id="A0A085WVZ3"/>
<evidence type="ECO:0000313" key="2">
    <source>
        <dbReference type="EMBL" id="KFE71856.1"/>
    </source>
</evidence>
<dbReference type="InterPro" id="IPR002347">
    <property type="entry name" value="SDR_fam"/>
</dbReference>
<dbReference type="EMBL" id="JMCB01000001">
    <property type="protein sequence ID" value="KFE71856.1"/>
    <property type="molecule type" value="Genomic_DNA"/>
</dbReference>
<dbReference type="Gene3D" id="3.40.50.720">
    <property type="entry name" value="NAD(P)-binding Rossmann-like Domain"/>
    <property type="match status" value="1"/>
</dbReference>
<dbReference type="InterPro" id="IPR036291">
    <property type="entry name" value="NAD(P)-bd_dom_sf"/>
</dbReference>
<dbReference type="PRINTS" id="PR00081">
    <property type="entry name" value="GDHRDH"/>
</dbReference>
<protein>
    <submittedName>
        <fullName evidence="2">Retinol dehydrogenase 13</fullName>
    </submittedName>
</protein>
<organism evidence="2 3">
    <name type="scientific">Hyalangium minutum</name>
    <dbReference type="NCBI Taxonomy" id="394096"/>
    <lineage>
        <taxon>Bacteria</taxon>
        <taxon>Pseudomonadati</taxon>
        <taxon>Myxococcota</taxon>
        <taxon>Myxococcia</taxon>
        <taxon>Myxococcales</taxon>
        <taxon>Cystobacterineae</taxon>
        <taxon>Archangiaceae</taxon>
        <taxon>Hyalangium</taxon>
    </lineage>
</organism>
<evidence type="ECO:0000256" key="1">
    <source>
        <dbReference type="ARBA" id="ARBA00023002"/>
    </source>
</evidence>
<dbReference type="PANTHER" id="PTHR43157">
    <property type="entry name" value="PHOSPHATIDYLINOSITOL-GLYCAN BIOSYNTHESIS CLASS F PROTEIN-RELATED"/>
    <property type="match status" value="1"/>
</dbReference>
<dbReference type="PANTHER" id="PTHR43157:SF31">
    <property type="entry name" value="PHOSPHATIDYLINOSITOL-GLYCAN BIOSYNTHESIS CLASS F PROTEIN"/>
    <property type="match status" value="1"/>
</dbReference>
<name>A0A085WVZ3_9BACT</name>
<dbReference type="PATRIC" id="fig|394096.3.peg.115"/>
<reference evidence="2 3" key="1">
    <citation type="submission" date="2014-04" db="EMBL/GenBank/DDBJ databases">
        <title>Genome assembly of Hyalangium minutum DSM 14724.</title>
        <authorList>
            <person name="Sharma G."/>
            <person name="Subramanian S."/>
        </authorList>
    </citation>
    <scope>NUCLEOTIDE SEQUENCE [LARGE SCALE GENOMIC DNA]</scope>
    <source>
        <strain evidence="2 3">DSM 14724</strain>
    </source>
</reference>
<proteinExistence type="predicted"/>
<accession>A0A085WVZ3</accession>
<comment type="caution">
    <text evidence="2">The sequence shown here is derived from an EMBL/GenBank/DDBJ whole genome shotgun (WGS) entry which is preliminary data.</text>
</comment>
<keyword evidence="1" id="KW-0560">Oxidoreductase</keyword>
<dbReference type="SUPFAM" id="SSF51735">
    <property type="entry name" value="NAD(P)-binding Rossmann-fold domains"/>
    <property type="match status" value="1"/>
</dbReference>
<dbReference type="STRING" id="394096.DB31_0117"/>
<dbReference type="RefSeq" id="WP_044180608.1">
    <property type="nucleotide sequence ID" value="NZ_JMCB01000001.1"/>
</dbReference>
<evidence type="ECO:0000313" key="3">
    <source>
        <dbReference type="Proteomes" id="UP000028725"/>
    </source>
</evidence>
<sequence length="305" mass="33149">MQDKICLITGANAGLGRATALALARQGARVVMVCRDKARGEAARDEVRGRSGNREVELMLCDLASLASIRSFVEQFSARYDRLHALVNNAGLALPERRTTVDGFEMVLGVNHLGHFALTLQLLEALRAGAPSRIVNVSSYKHGQYALDFDNLQLERGYSMLKSYAHSKLCNVLFTYELARRLEGTGVTANCVHPGAAATSINANSGAVFLLPAVAMLMAVRSLGFLTPEEGAVTQVWAASAPELEGVSGKYFGGIWRKCQEERSSKSSYDVETARKLWEYSERVTGVSMSPSAMERVKVSTGEPR</sequence>
<dbReference type="Pfam" id="PF00106">
    <property type="entry name" value="adh_short"/>
    <property type="match status" value="1"/>
</dbReference>